<gene>
    <name evidence="1" type="ORF">COX80_02405</name>
</gene>
<evidence type="ECO:0000313" key="2">
    <source>
        <dbReference type="Proteomes" id="UP000231453"/>
    </source>
</evidence>
<protein>
    <submittedName>
        <fullName evidence="1">Uncharacterized protein</fullName>
    </submittedName>
</protein>
<accession>A0A2M7VAV5</accession>
<proteinExistence type="predicted"/>
<reference evidence="2" key="1">
    <citation type="submission" date="2017-09" db="EMBL/GenBank/DDBJ databases">
        <title>Depth-based differentiation of microbial function through sediment-hosted aquifers and enrichment of novel symbionts in the deep terrestrial subsurface.</title>
        <authorList>
            <person name="Probst A.J."/>
            <person name="Ladd B."/>
            <person name="Jarett J.K."/>
            <person name="Geller-Mcgrath D.E."/>
            <person name="Sieber C.M.K."/>
            <person name="Emerson J.B."/>
            <person name="Anantharaman K."/>
            <person name="Thomas B.C."/>
            <person name="Malmstrom R."/>
            <person name="Stieglmeier M."/>
            <person name="Klingl A."/>
            <person name="Woyke T."/>
            <person name="Ryan C.M."/>
            <person name="Banfield J.F."/>
        </authorList>
    </citation>
    <scope>NUCLEOTIDE SEQUENCE [LARGE SCALE GENOMIC DNA]</scope>
</reference>
<dbReference type="EMBL" id="PFPL01000035">
    <property type="protein sequence ID" value="PIZ96058.1"/>
    <property type="molecule type" value="Genomic_DNA"/>
</dbReference>
<comment type="caution">
    <text evidence="1">The sequence shown here is derived from an EMBL/GenBank/DDBJ whole genome shotgun (WGS) entry which is preliminary data.</text>
</comment>
<evidence type="ECO:0000313" key="1">
    <source>
        <dbReference type="EMBL" id="PIZ96058.1"/>
    </source>
</evidence>
<sequence length="136" mass="16205">MLKAIKNSFMSERHETFNKEILLHQLLIDREQLSSYLNEEISLSEKNIIDSLAVSLDQFLNFYNIKKLREDKGFDRMFENVFSDEPSSRKKVFLRELLDEISEGRQSMIRSQRGDTEFSLFLVDLQDLLKELILFY</sequence>
<organism evidence="1 2">
    <name type="scientific">Candidatus Magasanikbacteria bacterium CG_4_10_14_0_2_um_filter_33_14</name>
    <dbReference type="NCBI Taxonomy" id="1974636"/>
    <lineage>
        <taxon>Bacteria</taxon>
        <taxon>Candidatus Magasanikiibacteriota</taxon>
    </lineage>
</organism>
<dbReference type="Proteomes" id="UP000231453">
    <property type="component" value="Unassembled WGS sequence"/>
</dbReference>
<dbReference type="AlphaFoldDB" id="A0A2M7VAV5"/>
<name>A0A2M7VAV5_9BACT</name>